<feature type="compositionally biased region" description="Low complexity" evidence="1">
    <location>
        <begin position="266"/>
        <end position="277"/>
    </location>
</feature>
<name>A0AAD7BYQ7_9AGAR</name>
<sequence>MVFRLPTHLDNFIPPPSTQAQTASAGRPWRGTLTVRGMRSSDPGGSQEIRVTAVETDGDSDIRRWPTQFFAQLHHGRPILREVRAWIQQHSPPISTFMPDRLANPDENVVNTTNFRSLSRILFEQQIVAIAGWGNDDFPTSGIVIIPTEHSSALLVAALFFTQFPDIITTRLNIPLTPIVTHNPYSQQPLSVTTPISPYASTSGSRHLSPTSYRRTHHEGSLSPIEQPISSRSRQEQFRSSISPSHGHPAWPPASNNEQETPYVPYPQSHQGHPHYPSSHHHPS</sequence>
<gene>
    <name evidence="2" type="ORF">FB45DRAFT_468573</name>
</gene>
<keyword evidence="3" id="KW-1185">Reference proteome</keyword>
<accession>A0AAD7BYQ7</accession>
<evidence type="ECO:0000313" key="3">
    <source>
        <dbReference type="Proteomes" id="UP001221142"/>
    </source>
</evidence>
<dbReference type="AlphaFoldDB" id="A0AAD7BYQ7"/>
<feature type="compositionally biased region" description="Polar residues" evidence="1">
    <location>
        <begin position="183"/>
        <end position="213"/>
    </location>
</feature>
<evidence type="ECO:0000256" key="1">
    <source>
        <dbReference type="SAM" id="MobiDB-lite"/>
    </source>
</evidence>
<proteinExistence type="predicted"/>
<dbReference type="Proteomes" id="UP001221142">
    <property type="component" value="Unassembled WGS sequence"/>
</dbReference>
<evidence type="ECO:0000313" key="2">
    <source>
        <dbReference type="EMBL" id="KAJ7634495.1"/>
    </source>
</evidence>
<organism evidence="2 3">
    <name type="scientific">Roridomyces roridus</name>
    <dbReference type="NCBI Taxonomy" id="1738132"/>
    <lineage>
        <taxon>Eukaryota</taxon>
        <taxon>Fungi</taxon>
        <taxon>Dikarya</taxon>
        <taxon>Basidiomycota</taxon>
        <taxon>Agaricomycotina</taxon>
        <taxon>Agaricomycetes</taxon>
        <taxon>Agaricomycetidae</taxon>
        <taxon>Agaricales</taxon>
        <taxon>Marasmiineae</taxon>
        <taxon>Mycenaceae</taxon>
        <taxon>Roridomyces</taxon>
    </lineage>
</organism>
<dbReference type="EMBL" id="JARKIF010000007">
    <property type="protein sequence ID" value="KAJ7634495.1"/>
    <property type="molecule type" value="Genomic_DNA"/>
</dbReference>
<feature type="region of interest" description="Disordered" evidence="1">
    <location>
        <begin position="183"/>
        <end position="284"/>
    </location>
</feature>
<protein>
    <submittedName>
        <fullName evidence="2">Uncharacterized protein</fullName>
    </submittedName>
</protein>
<reference evidence="2" key="1">
    <citation type="submission" date="2023-03" db="EMBL/GenBank/DDBJ databases">
        <title>Massive genome expansion in bonnet fungi (Mycena s.s.) driven by repeated elements and novel gene families across ecological guilds.</title>
        <authorList>
            <consortium name="Lawrence Berkeley National Laboratory"/>
            <person name="Harder C.B."/>
            <person name="Miyauchi S."/>
            <person name="Viragh M."/>
            <person name="Kuo A."/>
            <person name="Thoen E."/>
            <person name="Andreopoulos B."/>
            <person name="Lu D."/>
            <person name="Skrede I."/>
            <person name="Drula E."/>
            <person name="Henrissat B."/>
            <person name="Morin E."/>
            <person name="Kohler A."/>
            <person name="Barry K."/>
            <person name="LaButti K."/>
            <person name="Morin E."/>
            <person name="Salamov A."/>
            <person name="Lipzen A."/>
            <person name="Mereny Z."/>
            <person name="Hegedus B."/>
            <person name="Baldrian P."/>
            <person name="Stursova M."/>
            <person name="Weitz H."/>
            <person name="Taylor A."/>
            <person name="Grigoriev I.V."/>
            <person name="Nagy L.G."/>
            <person name="Martin F."/>
            <person name="Kauserud H."/>
        </authorList>
    </citation>
    <scope>NUCLEOTIDE SEQUENCE</scope>
    <source>
        <strain evidence="2">9284</strain>
    </source>
</reference>
<comment type="caution">
    <text evidence="2">The sequence shown here is derived from an EMBL/GenBank/DDBJ whole genome shotgun (WGS) entry which is preliminary data.</text>
</comment>